<comment type="caution">
    <text evidence="1">The sequence shown here is derived from an EMBL/GenBank/DDBJ whole genome shotgun (WGS) entry which is preliminary data.</text>
</comment>
<dbReference type="EMBL" id="CM047588">
    <property type="protein sequence ID" value="KAI9905969.1"/>
    <property type="molecule type" value="Genomic_DNA"/>
</dbReference>
<dbReference type="Proteomes" id="UP001163321">
    <property type="component" value="Chromosome 9"/>
</dbReference>
<keyword evidence="2" id="KW-1185">Reference proteome</keyword>
<organism evidence="1 2">
    <name type="scientific">Peronosclerospora sorghi</name>
    <dbReference type="NCBI Taxonomy" id="230839"/>
    <lineage>
        <taxon>Eukaryota</taxon>
        <taxon>Sar</taxon>
        <taxon>Stramenopiles</taxon>
        <taxon>Oomycota</taxon>
        <taxon>Peronosporomycetes</taxon>
        <taxon>Peronosporales</taxon>
        <taxon>Peronosporaceae</taxon>
        <taxon>Peronosclerospora</taxon>
    </lineage>
</organism>
<sequence length="193" mass="22526">MRSDCTVPTSRTLRLRKQQALTSKDKLHISVKLWTLRLDLEESLGDMDSTRAGYDQVFELKIITPKMVLNFASYLEENTYFEELLRLHERGLGSMATYLRKLVQRYAGKQMERTRDLFEQAIRAVPAKSVRKFYENFADFGEQNSMLRNVMTIYERASNAVQDDEKLAVYDVYIKKAQTFFGVERYGMCTNVA</sequence>
<protein>
    <submittedName>
        <fullName evidence="1">Uncharacterized protein</fullName>
    </submittedName>
</protein>
<gene>
    <name evidence="1" type="ORF">PsorP6_013928</name>
</gene>
<name>A0ACC0VHM5_9STRA</name>
<proteinExistence type="predicted"/>
<evidence type="ECO:0000313" key="2">
    <source>
        <dbReference type="Proteomes" id="UP001163321"/>
    </source>
</evidence>
<evidence type="ECO:0000313" key="1">
    <source>
        <dbReference type="EMBL" id="KAI9905969.1"/>
    </source>
</evidence>
<reference evidence="1 2" key="1">
    <citation type="journal article" date="2022" name="bioRxiv">
        <title>The genome of the oomycete Peronosclerospora sorghi, a cosmopolitan pathogen of maize and sorghum, is inflated with dispersed pseudogenes.</title>
        <authorList>
            <person name="Fletcher K."/>
            <person name="Martin F."/>
            <person name="Isakeit T."/>
            <person name="Cavanaugh K."/>
            <person name="Magill C."/>
            <person name="Michelmore R."/>
        </authorList>
    </citation>
    <scope>NUCLEOTIDE SEQUENCE [LARGE SCALE GENOMIC DNA]</scope>
    <source>
        <strain evidence="1">P6</strain>
    </source>
</reference>
<accession>A0ACC0VHM5</accession>